<evidence type="ECO:0000313" key="10">
    <source>
        <dbReference type="EMBL" id="BAP55520.1"/>
    </source>
</evidence>
<keyword evidence="6" id="KW-0406">Ion transport</keyword>
<evidence type="ECO:0000256" key="3">
    <source>
        <dbReference type="ARBA" id="ARBA00022448"/>
    </source>
</evidence>
<dbReference type="Pfam" id="PF01496">
    <property type="entry name" value="V_ATPase_I"/>
    <property type="match status" value="2"/>
</dbReference>
<reference evidence="10 11" key="1">
    <citation type="journal article" date="2014" name="ISME J.">
        <title>Ecophysiology of Thioploca ingrica as revealed by the complete genome sequence supplemented with proteomic evidence.</title>
        <authorList>
            <person name="Kojima H."/>
            <person name="Ogura Y."/>
            <person name="Yamamoto N."/>
            <person name="Togashi T."/>
            <person name="Mori H."/>
            <person name="Watanabe T."/>
            <person name="Nemoto F."/>
            <person name="Kurokawa K."/>
            <person name="Hayashi T."/>
            <person name="Fukui M."/>
        </authorList>
    </citation>
    <scope>NUCLEOTIDE SEQUENCE [LARGE SCALE GENOMIC DNA]</scope>
</reference>
<dbReference type="OrthoDB" id="9803814at2"/>
<evidence type="ECO:0000256" key="4">
    <source>
        <dbReference type="ARBA" id="ARBA00022692"/>
    </source>
</evidence>
<organism evidence="10 11">
    <name type="scientific">Thioploca ingrica</name>
    <dbReference type="NCBI Taxonomy" id="40754"/>
    <lineage>
        <taxon>Bacteria</taxon>
        <taxon>Pseudomonadati</taxon>
        <taxon>Pseudomonadota</taxon>
        <taxon>Gammaproteobacteria</taxon>
        <taxon>Thiotrichales</taxon>
        <taxon>Thiotrichaceae</taxon>
        <taxon>Thioploca</taxon>
    </lineage>
</organism>
<keyword evidence="4 9" id="KW-0812">Transmembrane</keyword>
<dbReference type="PANTHER" id="PTHR11629:SF63">
    <property type="entry name" value="V-TYPE PROTON ATPASE SUBUNIT A"/>
    <property type="match status" value="1"/>
</dbReference>
<comment type="subcellular location">
    <subcellularLocation>
        <location evidence="1">Membrane</location>
        <topology evidence="1">Multi-pass membrane protein</topology>
    </subcellularLocation>
</comment>
<dbReference type="Gene3D" id="3.30.70.2750">
    <property type="match status" value="1"/>
</dbReference>
<keyword evidence="8" id="KW-0175">Coiled coil</keyword>
<evidence type="ECO:0000256" key="1">
    <source>
        <dbReference type="ARBA" id="ARBA00004141"/>
    </source>
</evidence>
<evidence type="ECO:0000256" key="2">
    <source>
        <dbReference type="ARBA" id="ARBA00009904"/>
    </source>
</evidence>
<keyword evidence="3" id="KW-0813">Transport</keyword>
<dbReference type="Gene3D" id="3.30.70.2170">
    <property type="match status" value="1"/>
</dbReference>
<gene>
    <name evidence="10" type="ORF">THII_1223</name>
</gene>
<feature type="transmembrane region" description="Helical" evidence="9">
    <location>
        <begin position="355"/>
        <end position="385"/>
    </location>
</feature>
<evidence type="ECO:0000256" key="6">
    <source>
        <dbReference type="ARBA" id="ARBA00023065"/>
    </source>
</evidence>
<feature type="transmembrane region" description="Helical" evidence="9">
    <location>
        <begin position="392"/>
        <end position="412"/>
    </location>
</feature>
<dbReference type="GO" id="GO:0051117">
    <property type="term" value="F:ATPase binding"/>
    <property type="evidence" value="ECO:0007669"/>
    <property type="project" value="TreeGrafter"/>
</dbReference>
<evidence type="ECO:0000256" key="9">
    <source>
        <dbReference type="SAM" id="Phobius"/>
    </source>
</evidence>
<dbReference type="GO" id="GO:0046961">
    <property type="term" value="F:proton-transporting ATPase activity, rotational mechanism"/>
    <property type="evidence" value="ECO:0007669"/>
    <property type="project" value="InterPro"/>
</dbReference>
<dbReference type="Proteomes" id="UP000031623">
    <property type="component" value="Chromosome"/>
</dbReference>
<dbReference type="HOGENOM" id="CLU_025558_0_1_6"/>
<dbReference type="KEGG" id="tig:THII_1223"/>
<comment type="similarity">
    <text evidence="2">Belongs to the V-ATPase 116 kDa subunit family.</text>
</comment>
<dbReference type="Gene3D" id="1.20.1460.20">
    <property type="match status" value="1"/>
</dbReference>
<protein>
    <submittedName>
        <fullName evidence="10">V-type ATPase, 116 kDa subunit</fullName>
    </submittedName>
</protein>
<feature type="transmembrane region" description="Helical" evidence="9">
    <location>
        <begin position="577"/>
        <end position="600"/>
    </location>
</feature>
<dbReference type="STRING" id="40754.THII_1223"/>
<dbReference type="GO" id="GO:0033179">
    <property type="term" value="C:proton-transporting V-type ATPase, V0 domain"/>
    <property type="evidence" value="ECO:0007669"/>
    <property type="project" value="InterPro"/>
</dbReference>
<dbReference type="GO" id="GO:0007035">
    <property type="term" value="P:vacuolar acidification"/>
    <property type="evidence" value="ECO:0007669"/>
    <property type="project" value="TreeGrafter"/>
</dbReference>
<dbReference type="AlphaFoldDB" id="A0A090AKG7"/>
<dbReference type="EMBL" id="AP014633">
    <property type="protein sequence ID" value="BAP55520.1"/>
    <property type="molecule type" value="Genomic_DNA"/>
</dbReference>
<feature type="transmembrane region" description="Helical" evidence="9">
    <location>
        <begin position="550"/>
        <end position="571"/>
    </location>
</feature>
<feature type="coiled-coil region" evidence="8">
    <location>
        <begin position="223"/>
        <end position="250"/>
    </location>
</feature>
<accession>A0A090AKG7</accession>
<dbReference type="PANTHER" id="PTHR11629">
    <property type="entry name" value="VACUOLAR PROTON ATPASES"/>
    <property type="match status" value="1"/>
</dbReference>
<feature type="transmembrane region" description="Helical" evidence="9">
    <location>
        <begin position="467"/>
        <end position="487"/>
    </location>
</feature>
<keyword evidence="5 9" id="KW-1133">Transmembrane helix</keyword>
<keyword evidence="11" id="KW-1185">Reference proteome</keyword>
<dbReference type="GO" id="GO:0016471">
    <property type="term" value="C:vacuolar proton-transporting V-type ATPase complex"/>
    <property type="evidence" value="ECO:0007669"/>
    <property type="project" value="TreeGrafter"/>
</dbReference>
<evidence type="ECO:0000313" key="11">
    <source>
        <dbReference type="Proteomes" id="UP000031623"/>
    </source>
</evidence>
<evidence type="ECO:0000256" key="7">
    <source>
        <dbReference type="ARBA" id="ARBA00023136"/>
    </source>
</evidence>
<proteinExistence type="inferred from homology"/>
<sequence>MFKPLSMQYISLQILTEDAPRAAQLLAECGVFNPETTEIRAETLPERPAETFRQLFHSARNRLEKILARITFIPAVKIPVERLITFNELEAVNNQLGQLWLQFSKWEDQLHQFNEQRTQLTKLLETLQKFSTLDFDLKIFQERRQFLNLHIGTIPRENVTHLQEAIALAAHLINIFHHDDYSAYVVIAGPLEHQEQVDSVLKHADFQPVTIPPQFHSHPQRVHADLSAQLAQLQAQTANITTQIQTLAQQQQLFLEQAYHLLNQAAAYAQLAETLRGRGQLALIEGWIPEVEFPQLEITFADQFERPFVLTHRRPTLAEYGKVPSLLRHHSWLTPFVALVNNYGIPRYGELDPTLLFTVTFIFMFGTMFGDVGHGALIAGAGWYWREQLKTFTPFLLAAGGSSICFGLLYGSVFGFEEVLPALWLSPIHQPILMLTLALYWGIGFILLATVITIVNAWQAGHYSAALFNHTGVSGMVFYVGSLAAVHQWMMTQTIGTKQQIAMLLPLLIILGYKWHDNKLPLVERVLVTLVEGFESVLNYLSNTLSFLRVAAFSLNHAALAIGVFTLAGLLETPSNWLVIVLGNLFIVILEGAIVTIQVLRLEYYEGFSRFFSGDGRAFRPLVKGIH</sequence>
<name>A0A090AKG7_9GAMM</name>
<dbReference type="InterPro" id="IPR002490">
    <property type="entry name" value="V-ATPase_116kDa_su"/>
</dbReference>
<evidence type="ECO:0000256" key="8">
    <source>
        <dbReference type="SAM" id="Coils"/>
    </source>
</evidence>
<keyword evidence="7 9" id="KW-0472">Membrane</keyword>
<evidence type="ECO:0000256" key="5">
    <source>
        <dbReference type="ARBA" id="ARBA00022989"/>
    </source>
</evidence>
<feature type="transmembrane region" description="Helical" evidence="9">
    <location>
        <begin position="432"/>
        <end position="455"/>
    </location>
</feature>